<gene>
    <name evidence="3" type="ORF">ANME2D_02883</name>
</gene>
<comment type="caution">
    <text evidence="3">The sequence shown here is derived from an EMBL/GenBank/DDBJ whole genome shotgun (WGS) entry which is preliminary data.</text>
</comment>
<dbReference type="SUPFAM" id="SSF69304">
    <property type="entry name" value="Tricorn protease N-terminal domain"/>
    <property type="match status" value="1"/>
</dbReference>
<organism evidence="3 4">
    <name type="scientific">Candidatus Methanoperedens nitratireducens</name>
    <dbReference type="NCBI Taxonomy" id="1392998"/>
    <lineage>
        <taxon>Archaea</taxon>
        <taxon>Methanobacteriati</taxon>
        <taxon>Methanobacteriota</taxon>
        <taxon>Stenosarchaea group</taxon>
        <taxon>Methanomicrobia</taxon>
        <taxon>Methanosarcinales</taxon>
        <taxon>ANME-2 cluster</taxon>
        <taxon>Candidatus Methanoperedentaceae</taxon>
        <taxon>Candidatus Methanoperedens</taxon>
    </lineage>
</organism>
<dbReference type="PANTHER" id="PTHR36842">
    <property type="entry name" value="PROTEIN TOLB HOMOLOG"/>
    <property type="match status" value="1"/>
</dbReference>
<feature type="transmembrane region" description="Helical" evidence="2">
    <location>
        <begin position="353"/>
        <end position="374"/>
    </location>
</feature>
<keyword evidence="4" id="KW-1185">Reference proteome</keyword>
<evidence type="ECO:0000256" key="1">
    <source>
        <dbReference type="ARBA" id="ARBA00009820"/>
    </source>
</evidence>
<evidence type="ECO:0000256" key="2">
    <source>
        <dbReference type="SAM" id="Phobius"/>
    </source>
</evidence>
<dbReference type="Proteomes" id="UP000027153">
    <property type="component" value="Unassembled WGS sequence"/>
</dbReference>
<evidence type="ECO:0000313" key="4">
    <source>
        <dbReference type="Proteomes" id="UP000027153"/>
    </source>
</evidence>
<dbReference type="InterPro" id="IPR011659">
    <property type="entry name" value="WD40"/>
</dbReference>
<dbReference type="EMBL" id="JMIY01000007">
    <property type="protein sequence ID" value="KCZ70858.1"/>
    <property type="molecule type" value="Genomic_DNA"/>
</dbReference>
<dbReference type="AlphaFoldDB" id="A0A062V2M8"/>
<dbReference type="InterPro" id="IPR011042">
    <property type="entry name" value="6-blade_b-propeller_TolB-like"/>
</dbReference>
<sequence length="381" mass="41790" precursor="true">MSKVPLLISLILLLTSISAAGAISVENVIKLNVTETELWDPVISPDGTKVAYIAYDDQHIQQVFVINTDGTERTKLTSDGFKKWGLAWEPDKIAYVSFGKDGLEKIFVINPDGTENKQLIPDNTRQGNSIERPVWAAPSWSPDGEFLVYTSLDEMANPKMYIVNADGTGKRLVFNDTFKQWSPSISQDGKSIVYVSYNDRLREELFIVDIVDEAGTGRRQLTFDEIKKNNPVWGPAGTITYVSYEDVTSSAEKIFAINTDGTSRRLFIDSDYRQISPAFSHDGEKFSYAAIDSSGTVRIAVGDIAGITAAVPIATPAETAQAVTTQTVAPTAPAIETPILEGIKEKQEEEGGVLWTMFMVLAVIIIVLLVLLVVSDILSKN</sequence>
<protein>
    <submittedName>
        <fullName evidence="3">Periplasmic component of the Tol biopolymer transport system</fullName>
    </submittedName>
</protein>
<keyword evidence="2" id="KW-1133">Transmembrane helix</keyword>
<keyword evidence="2" id="KW-0812">Transmembrane</keyword>
<dbReference type="PANTHER" id="PTHR36842:SF1">
    <property type="entry name" value="PROTEIN TOLB"/>
    <property type="match status" value="1"/>
</dbReference>
<dbReference type="Gene3D" id="2.120.10.30">
    <property type="entry name" value="TolB, C-terminal domain"/>
    <property type="match status" value="2"/>
</dbReference>
<proteinExistence type="inferred from homology"/>
<evidence type="ECO:0000313" key="3">
    <source>
        <dbReference type="EMBL" id="KCZ70858.1"/>
    </source>
</evidence>
<dbReference type="OrthoDB" id="25019at2157"/>
<accession>A0A062V2M8</accession>
<comment type="similarity">
    <text evidence="1">Belongs to the TolB family.</text>
</comment>
<reference evidence="3 4" key="1">
    <citation type="journal article" date="2013" name="Nature">
        <title>Anaerobic oxidation of methane coupled to nitrate reduction in a novel archaeal lineage.</title>
        <authorList>
            <person name="Haroon M.F."/>
            <person name="Hu S."/>
            <person name="Shi Y."/>
            <person name="Imelfort M."/>
            <person name="Keller J."/>
            <person name="Hugenholtz P."/>
            <person name="Yuan Z."/>
            <person name="Tyson G.W."/>
        </authorList>
    </citation>
    <scope>NUCLEOTIDE SEQUENCE [LARGE SCALE GENOMIC DNA]</scope>
    <source>
        <strain evidence="3 4">ANME-2d</strain>
    </source>
</reference>
<dbReference type="RefSeq" id="WP_048092821.1">
    <property type="nucleotide sequence ID" value="NZ_JMIY01000007.1"/>
</dbReference>
<name>A0A062V2M8_9EURY</name>
<keyword evidence="2" id="KW-0472">Membrane</keyword>
<dbReference type="Pfam" id="PF07676">
    <property type="entry name" value="PD40"/>
    <property type="match status" value="2"/>
</dbReference>